<dbReference type="OrthoDB" id="9792173at2"/>
<dbReference type="PROSITE" id="PS51819">
    <property type="entry name" value="VOC"/>
    <property type="match status" value="1"/>
</dbReference>
<evidence type="ECO:0000313" key="3">
    <source>
        <dbReference type="Proteomes" id="UP000195331"/>
    </source>
</evidence>
<sequence>MNPALPGVVRQIGYVVDDLDGSLDRWLQLGVGPWFVMRGIGQTVCYRGQPCTVTVSLALANTGDLQVEVIQQTCATPSVFTEFLAATGGGFHQLAYWAEDFDAAMARLEMAGWPKVWSGGDAQGVRFAYFEPPIGATVVEITELTDVMAGMADFVRRAALEWNGDDPIRELG</sequence>
<gene>
    <name evidence="2" type="ORF">BTO20_10875</name>
</gene>
<dbReference type="EMBL" id="CP020809">
    <property type="protein sequence ID" value="ART69023.1"/>
    <property type="molecule type" value="Genomic_DNA"/>
</dbReference>
<protein>
    <submittedName>
        <fullName evidence="2">Glyoxalase</fullName>
    </submittedName>
</protein>
<dbReference type="InterPro" id="IPR029068">
    <property type="entry name" value="Glyas_Bleomycin-R_OHBP_Dase"/>
</dbReference>
<dbReference type="KEGG" id="mdx:BTO20_10875"/>
<dbReference type="Pfam" id="PF13669">
    <property type="entry name" value="Glyoxalase_4"/>
    <property type="match status" value="1"/>
</dbReference>
<organism evidence="2 3">
    <name type="scientific">Mycobacterium dioxanotrophicus</name>
    <dbReference type="NCBI Taxonomy" id="482462"/>
    <lineage>
        <taxon>Bacteria</taxon>
        <taxon>Bacillati</taxon>
        <taxon>Actinomycetota</taxon>
        <taxon>Actinomycetes</taxon>
        <taxon>Mycobacteriales</taxon>
        <taxon>Mycobacteriaceae</taxon>
        <taxon>Mycobacterium</taxon>
    </lineage>
</organism>
<dbReference type="InterPro" id="IPR037523">
    <property type="entry name" value="VOC_core"/>
</dbReference>
<proteinExistence type="predicted"/>
<dbReference type="Proteomes" id="UP000195331">
    <property type="component" value="Chromosome"/>
</dbReference>
<keyword evidence="3" id="KW-1185">Reference proteome</keyword>
<dbReference type="Gene3D" id="3.10.180.10">
    <property type="entry name" value="2,3-Dihydroxybiphenyl 1,2-Dioxygenase, domain 1"/>
    <property type="match status" value="1"/>
</dbReference>
<dbReference type="RefSeq" id="WP_087075770.1">
    <property type="nucleotide sequence ID" value="NZ_CP020809.1"/>
</dbReference>
<dbReference type="AlphaFoldDB" id="A0A1Y0C1F2"/>
<evidence type="ECO:0000313" key="2">
    <source>
        <dbReference type="EMBL" id="ART69023.1"/>
    </source>
</evidence>
<evidence type="ECO:0000259" key="1">
    <source>
        <dbReference type="PROSITE" id="PS51819"/>
    </source>
</evidence>
<reference evidence="2 3" key="1">
    <citation type="submission" date="2017-04" db="EMBL/GenBank/DDBJ databases">
        <title>Whole Genome Sequence of 1,4-Dioxane Degrading Bacterium Mycobacterium dioxanotrophicus PH-06.</title>
        <authorList>
            <person name="He Y."/>
        </authorList>
    </citation>
    <scope>NUCLEOTIDE SEQUENCE [LARGE SCALE GENOMIC DNA]</scope>
    <source>
        <strain evidence="2 3">PH-06</strain>
    </source>
</reference>
<feature type="domain" description="VOC" evidence="1">
    <location>
        <begin position="8"/>
        <end position="143"/>
    </location>
</feature>
<accession>A0A1Y0C1F2</accession>
<dbReference type="SUPFAM" id="SSF54593">
    <property type="entry name" value="Glyoxalase/Bleomycin resistance protein/Dihydroxybiphenyl dioxygenase"/>
    <property type="match status" value="1"/>
</dbReference>
<name>A0A1Y0C1F2_9MYCO</name>